<proteinExistence type="predicted"/>
<dbReference type="InterPro" id="IPR036196">
    <property type="entry name" value="Ptyr_pPase_sf"/>
</dbReference>
<evidence type="ECO:0000313" key="3">
    <source>
        <dbReference type="EMBL" id="KIH84298.1"/>
    </source>
</evidence>
<gene>
    <name evidence="3" type="ORF">UCMB321_1867</name>
</gene>
<dbReference type="CDD" id="cd16345">
    <property type="entry name" value="LMWP_ArsC"/>
    <property type="match status" value="1"/>
</dbReference>
<reference evidence="3 4" key="1">
    <citation type="submission" date="2015-01" db="EMBL/GenBank/DDBJ databases">
        <title>Complete genome of Pseudomonas batumici UCM B-321 producer of the batumin antibiotic with strong antistaphilococcal and potential anticancer activity.</title>
        <authorList>
            <person name="Klochko V.V."/>
            <person name="Zelena L.B."/>
            <person name="Elena K.A."/>
            <person name="Reva O.N."/>
        </authorList>
    </citation>
    <scope>NUCLEOTIDE SEQUENCE [LARGE SCALE GENOMIC DNA]</scope>
    <source>
        <strain evidence="3 4">UCM B-321</strain>
    </source>
</reference>
<comment type="caution">
    <text evidence="3">The sequence shown here is derived from an EMBL/GenBank/DDBJ whole genome shotgun (WGS) entry which is preliminary data.</text>
</comment>
<accession>A0A0C2EZN8</accession>
<dbReference type="Proteomes" id="UP000031535">
    <property type="component" value="Unassembled WGS sequence"/>
</dbReference>
<dbReference type="OrthoDB" id="9793058at2"/>
<dbReference type="AlphaFoldDB" id="A0A0C2EZN8"/>
<feature type="domain" description="Phosphotyrosine protein phosphatase I" evidence="2">
    <location>
        <begin position="1"/>
        <end position="136"/>
    </location>
</feature>
<keyword evidence="4" id="KW-1185">Reference proteome</keyword>
<dbReference type="SUPFAM" id="SSF52788">
    <property type="entry name" value="Phosphotyrosine protein phosphatases I"/>
    <property type="match status" value="1"/>
</dbReference>
<dbReference type="PANTHER" id="PTHR43428:SF1">
    <property type="entry name" value="ARSENATE REDUCTASE"/>
    <property type="match status" value="1"/>
</dbReference>
<dbReference type="PANTHER" id="PTHR43428">
    <property type="entry name" value="ARSENATE REDUCTASE"/>
    <property type="match status" value="1"/>
</dbReference>
<keyword evidence="1" id="KW-0059">Arsenical resistance</keyword>
<dbReference type="GO" id="GO:0046685">
    <property type="term" value="P:response to arsenic-containing substance"/>
    <property type="evidence" value="ECO:0007669"/>
    <property type="project" value="UniProtKB-KW"/>
</dbReference>
<dbReference type="STRING" id="226910.UCMB321_1867"/>
<evidence type="ECO:0000259" key="2">
    <source>
        <dbReference type="SMART" id="SM00226"/>
    </source>
</evidence>
<dbReference type="EMBL" id="JXDG01000020">
    <property type="protein sequence ID" value="KIH84298.1"/>
    <property type="molecule type" value="Genomic_DNA"/>
</dbReference>
<sequence>MKILFLCTANSCRSILCEAAFNHLAPAGMKAYSAGSQPKGEVHPLALKTLEKTGISTVGLFSKSSDAHEHLAPDFVITVCDKAAGEACPAFFGPSIKGHWGLADPSDFHGTPEEVQAAFDVTLEQITRRLEAFLALPLSTLGAEQLKAELALISTL</sequence>
<dbReference type="InterPro" id="IPR023485">
    <property type="entry name" value="Ptyr_pPase"/>
</dbReference>
<dbReference type="Gene3D" id="3.40.50.2300">
    <property type="match status" value="1"/>
</dbReference>
<evidence type="ECO:0000256" key="1">
    <source>
        <dbReference type="ARBA" id="ARBA00022849"/>
    </source>
</evidence>
<dbReference type="Pfam" id="PF01451">
    <property type="entry name" value="LMWPc"/>
    <property type="match status" value="1"/>
</dbReference>
<evidence type="ECO:0000313" key="4">
    <source>
        <dbReference type="Proteomes" id="UP000031535"/>
    </source>
</evidence>
<organism evidence="3 4">
    <name type="scientific">Pseudomonas batumici</name>
    <dbReference type="NCBI Taxonomy" id="226910"/>
    <lineage>
        <taxon>Bacteria</taxon>
        <taxon>Pseudomonadati</taxon>
        <taxon>Pseudomonadota</taxon>
        <taxon>Gammaproteobacteria</taxon>
        <taxon>Pseudomonadales</taxon>
        <taxon>Pseudomonadaceae</taxon>
        <taxon>Pseudomonas</taxon>
    </lineage>
</organism>
<dbReference type="PATRIC" id="fig|226910.6.peg.1858"/>
<name>A0A0C2EZN8_9PSED</name>
<protein>
    <submittedName>
        <fullName evidence="3">Arsenate reductase</fullName>
    </submittedName>
</protein>
<dbReference type="SMART" id="SM00226">
    <property type="entry name" value="LMWPc"/>
    <property type="match status" value="1"/>
</dbReference>
<dbReference type="RefSeq" id="WP_040065634.1">
    <property type="nucleotide sequence ID" value="NZ_JXDG01000020.1"/>
</dbReference>